<dbReference type="AlphaFoldDB" id="A0AAE0M808"/>
<sequence>MEPVKTLLKTPHSSSKRMSAEMELTSSLTSLDTISTPGSYYTAKDSPLDGANTTAISSPVDYPARARFRNAREIPHELKMNCQIHMEENMHAQAIQLFDAFLSDGVTLLPTRTAKAARIAPPAQIALLNTLMIHPVFTSRTADRSDLHVAAQSLAYLRGLLSLVGPVNANLRAAFMFSGSERGFGCFNSGRSSSQGSDTSDSDAIVSKYATDQSLWRRSPDFWATLGWAFQCAASHPHRWRCWKVWLEYMVEVLEVDWDERKLLDEEEHDRCGGRRHGSSSPPVAQDEECKYPRLRKSLLAAYVDGLQKERKQPLREVVRALMAFTDGENSSDKVFYKEVFAGETVVGSRKSKRKRALTAVDLEKDQFGDYLDELGSEDEDEGGNNRRRANSPTPTRPKRGRPRRQVKEGSPTPPPAPTPRFSEGVTETIPLRLRIFRLLSAAAAYIPDRFARVDDLYEKVAERVRGLPLPMFRLFVESHATTLPDFAHVSLLRNIADGLLPKSGMGGGVRPDPDYIDPVTDEQNGISVIMLLECFLPYASNRVTAEDNAKLSLVLESMLWYIYANRDIGYTHNLRKMVERGIKARQDKIASRKKNGGSKVIYSSADVGGEKAAREALDRSARNLRVLVDVFEATSV</sequence>
<protein>
    <submittedName>
        <fullName evidence="2">Uncharacterized protein</fullName>
    </submittedName>
</protein>
<name>A0AAE0M808_9PEZI</name>
<keyword evidence="3" id="KW-1185">Reference proteome</keyword>
<feature type="region of interest" description="Disordered" evidence="1">
    <location>
        <begin position="269"/>
        <end position="288"/>
    </location>
</feature>
<feature type="compositionally biased region" description="Acidic residues" evidence="1">
    <location>
        <begin position="373"/>
        <end position="383"/>
    </location>
</feature>
<comment type="caution">
    <text evidence="2">The sequence shown here is derived from an EMBL/GenBank/DDBJ whole genome shotgun (WGS) entry which is preliminary data.</text>
</comment>
<organism evidence="2 3">
    <name type="scientific">Apodospora peruviana</name>
    <dbReference type="NCBI Taxonomy" id="516989"/>
    <lineage>
        <taxon>Eukaryota</taxon>
        <taxon>Fungi</taxon>
        <taxon>Dikarya</taxon>
        <taxon>Ascomycota</taxon>
        <taxon>Pezizomycotina</taxon>
        <taxon>Sordariomycetes</taxon>
        <taxon>Sordariomycetidae</taxon>
        <taxon>Sordariales</taxon>
        <taxon>Lasiosphaeriaceae</taxon>
        <taxon>Apodospora</taxon>
    </lineage>
</organism>
<dbReference type="Proteomes" id="UP001283341">
    <property type="component" value="Unassembled WGS sequence"/>
</dbReference>
<reference evidence="2" key="2">
    <citation type="submission" date="2023-06" db="EMBL/GenBank/DDBJ databases">
        <authorList>
            <consortium name="Lawrence Berkeley National Laboratory"/>
            <person name="Haridas S."/>
            <person name="Hensen N."/>
            <person name="Bonometti L."/>
            <person name="Westerberg I."/>
            <person name="Brannstrom I.O."/>
            <person name="Guillou S."/>
            <person name="Cros-Aarteil S."/>
            <person name="Calhoun S."/>
            <person name="Kuo A."/>
            <person name="Mondo S."/>
            <person name="Pangilinan J."/>
            <person name="Riley R."/>
            <person name="Labutti K."/>
            <person name="Andreopoulos B."/>
            <person name="Lipzen A."/>
            <person name="Chen C."/>
            <person name="Yanf M."/>
            <person name="Daum C."/>
            <person name="Ng V."/>
            <person name="Clum A."/>
            <person name="Steindorff A."/>
            <person name="Ohm R."/>
            <person name="Martin F."/>
            <person name="Silar P."/>
            <person name="Natvig D."/>
            <person name="Lalanne C."/>
            <person name="Gautier V."/>
            <person name="Ament-Velasquez S.L."/>
            <person name="Kruys A."/>
            <person name="Hutchinson M.I."/>
            <person name="Powell A.J."/>
            <person name="Barry K."/>
            <person name="Miller A.N."/>
            <person name="Grigoriev I.V."/>
            <person name="Debuchy R."/>
            <person name="Gladieux P."/>
            <person name="Thoren M.H."/>
            <person name="Johannesson H."/>
        </authorList>
    </citation>
    <scope>NUCLEOTIDE SEQUENCE</scope>
    <source>
        <strain evidence="2">CBS 118394</strain>
    </source>
</reference>
<evidence type="ECO:0000313" key="3">
    <source>
        <dbReference type="Proteomes" id="UP001283341"/>
    </source>
</evidence>
<evidence type="ECO:0000256" key="1">
    <source>
        <dbReference type="SAM" id="MobiDB-lite"/>
    </source>
</evidence>
<gene>
    <name evidence="2" type="ORF">B0H66DRAFT_553925</name>
</gene>
<reference evidence="2" key="1">
    <citation type="journal article" date="2023" name="Mol. Phylogenet. Evol.">
        <title>Genome-scale phylogeny and comparative genomics of the fungal order Sordariales.</title>
        <authorList>
            <person name="Hensen N."/>
            <person name="Bonometti L."/>
            <person name="Westerberg I."/>
            <person name="Brannstrom I.O."/>
            <person name="Guillou S."/>
            <person name="Cros-Aarteil S."/>
            <person name="Calhoun S."/>
            <person name="Haridas S."/>
            <person name="Kuo A."/>
            <person name="Mondo S."/>
            <person name="Pangilinan J."/>
            <person name="Riley R."/>
            <person name="LaButti K."/>
            <person name="Andreopoulos B."/>
            <person name="Lipzen A."/>
            <person name="Chen C."/>
            <person name="Yan M."/>
            <person name="Daum C."/>
            <person name="Ng V."/>
            <person name="Clum A."/>
            <person name="Steindorff A."/>
            <person name="Ohm R.A."/>
            <person name="Martin F."/>
            <person name="Silar P."/>
            <person name="Natvig D.O."/>
            <person name="Lalanne C."/>
            <person name="Gautier V."/>
            <person name="Ament-Velasquez S.L."/>
            <person name="Kruys A."/>
            <person name="Hutchinson M.I."/>
            <person name="Powell A.J."/>
            <person name="Barry K."/>
            <person name="Miller A.N."/>
            <person name="Grigoriev I.V."/>
            <person name="Debuchy R."/>
            <person name="Gladieux P."/>
            <person name="Hiltunen Thoren M."/>
            <person name="Johannesson H."/>
        </authorList>
    </citation>
    <scope>NUCLEOTIDE SEQUENCE</scope>
    <source>
        <strain evidence="2">CBS 118394</strain>
    </source>
</reference>
<evidence type="ECO:0000313" key="2">
    <source>
        <dbReference type="EMBL" id="KAK3322295.1"/>
    </source>
</evidence>
<feature type="region of interest" description="Disordered" evidence="1">
    <location>
        <begin position="373"/>
        <end position="425"/>
    </location>
</feature>
<accession>A0AAE0M808</accession>
<dbReference type="EMBL" id="JAUEDM010000003">
    <property type="protein sequence ID" value="KAK3322295.1"/>
    <property type="molecule type" value="Genomic_DNA"/>
</dbReference>
<proteinExistence type="predicted"/>